<evidence type="ECO:0000313" key="2">
    <source>
        <dbReference type="EMBL" id="KYD10289.1"/>
    </source>
</evidence>
<reference evidence="2 3" key="1">
    <citation type="submission" date="2016-01" db="EMBL/GenBank/DDBJ databases">
        <title>Draft Genome Sequences of Seven Thermophilic Sporeformers Isolated from Foods.</title>
        <authorList>
            <person name="Berendsen E.M."/>
            <person name="Wells-Bennik M.H."/>
            <person name="Krawcyk A.O."/>
            <person name="De Jong A."/>
            <person name="Holsappel S."/>
            <person name="Eijlander R.T."/>
            <person name="Kuipers O.P."/>
        </authorList>
    </citation>
    <scope>NUCLEOTIDE SEQUENCE [LARGE SCALE GENOMIC DNA]</scope>
    <source>
        <strain evidence="2 3">B4135</strain>
    </source>
</reference>
<evidence type="ECO:0000313" key="3">
    <source>
        <dbReference type="Proteomes" id="UP000075683"/>
    </source>
</evidence>
<proteinExistence type="predicted"/>
<organism evidence="2 3">
    <name type="scientific">Caldibacillus debilis</name>
    <dbReference type="NCBI Taxonomy" id="301148"/>
    <lineage>
        <taxon>Bacteria</taxon>
        <taxon>Bacillati</taxon>
        <taxon>Bacillota</taxon>
        <taxon>Bacilli</taxon>
        <taxon>Bacillales</taxon>
        <taxon>Bacillaceae</taxon>
        <taxon>Caldibacillus</taxon>
    </lineage>
</organism>
<feature type="region of interest" description="Disordered" evidence="1">
    <location>
        <begin position="11"/>
        <end position="40"/>
    </location>
</feature>
<dbReference type="EMBL" id="LQYT01000119">
    <property type="protein sequence ID" value="KYD10289.1"/>
    <property type="molecule type" value="Genomic_DNA"/>
</dbReference>
<dbReference type="AlphaFoldDB" id="A0A150LE54"/>
<dbReference type="Proteomes" id="UP000075683">
    <property type="component" value="Unassembled WGS sequence"/>
</dbReference>
<evidence type="ECO:0000256" key="1">
    <source>
        <dbReference type="SAM" id="MobiDB-lite"/>
    </source>
</evidence>
<comment type="caution">
    <text evidence="2">The sequence shown here is derived from an EMBL/GenBank/DDBJ whole genome shotgun (WGS) entry which is preliminary data.</text>
</comment>
<name>A0A150LE54_9BACI</name>
<dbReference type="STRING" id="301148.B4135_3464"/>
<protein>
    <submittedName>
        <fullName evidence="2">Uncharacterized protein</fullName>
    </submittedName>
</protein>
<sequence>MLLSLEFAGKNVAGGKGGRGAQAEKGKGLPSFTAVPSLRR</sequence>
<gene>
    <name evidence="2" type="ORF">B4135_3464</name>
</gene>
<accession>A0A150LE54</accession>